<dbReference type="HOGENOM" id="CLU_048995_3_4_5"/>
<dbReference type="EMBL" id="AAPJ01000001">
    <property type="protein sequence ID" value="EAS51698.1"/>
    <property type="molecule type" value="Genomic_DNA"/>
</dbReference>
<evidence type="ECO:0000259" key="2">
    <source>
        <dbReference type="PROSITE" id="PS50851"/>
    </source>
</evidence>
<organism evidence="3 4">
    <name type="scientific">Aurantimonas manganoxydans (strain ATCC BAA-1229 / DSM 21871 / SI85-9A1)</name>
    <dbReference type="NCBI Taxonomy" id="287752"/>
    <lineage>
        <taxon>Bacteria</taxon>
        <taxon>Pseudomonadati</taxon>
        <taxon>Pseudomonadota</taxon>
        <taxon>Alphaproteobacteria</taxon>
        <taxon>Hyphomicrobiales</taxon>
        <taxon>Aurantimonadaceae</taxon>
        <taxon>Aurantimonas</taxon>
    </lineage>
</organism>
<feature type="domain" description="CheW-like" evidence="2">
    <location>
        <begin position="22"/>
        <end position="162"/>
    </location>
</feature>
<evidence type="ECO:0000256" key="1">
    <source>
        <dbReference type="SAM" id="MobiDB-lite"/>
    </source>
</evidence>
<dbReference type="RefSeq" id="WP_009210336.1">
    <property type="nucleotide sequence ID" value="NZ_BBWP01000002.1"/>
</dbReference>
<dbReference type="GO" id="GO:0006935">
    <property type="term" value="P:chemotaxis"/>
    <property type="evidence" value="ECO:0007669"/>
    <property type="project" value="InterPro"/>
</dbReference>
<sequence length="164" mass="17771">MTTSHNQIGKPAQNDNRGEGNGRELVAFRIGEQEFCVDIMSVREIRGWTPATPIPHAPSYVNGVINLRGAVLPIVDLAARLGFPKTQPTARSVIIVARSQQQLFGLLVDAVSDILTVTDDALQPPPDMATEFAKQFVRGVMALEGRMVSLIATDNVLPQLRDAA</sequence>
<dbReference type="PANTHER" id="PTHR22617:SF23">
    <property type="entry name" value="CHEMOTAXIS PROTEIN CHEW"/>
    <property type="match status" value="1"/>
</dbReference>
<dbReference type="GO" id="GO:0007165">
    <property type="term" value="P:signal transduction"/>
    <property type="evidence" value="ECO:0007669"/>
    <property type="project" value="InterPro"/>
</dbReference>
<dbReference type="PANTHER" id="PTHR22617">
    <property type="entry name" value="CHEMOTAXIS SENSOR HISTIDINE KINASE-RELATED"/>
    <property type="match status" value="1"/>
</dbReference>
<protein>
    <submittedName>
        <fullName evidence="3">Chemotaxis protein CheW</fullName>
    </submittedName>
</protein>
<dbReference type="Gene3D" id="2.30.30.40">
    <property type="entry name" value="SH3 Domains"/>
    <property type="match status" value="1"/>
</dbReference>
<dbReference type="CDD" id="cd00732">
    <property type="entry name" value="CheW"/>
    <property type="match status" value="1"/>
</dbReference>
<feature type="region of interest" description="Disordered" evidence="1">
    <location>
        <begin position="1"/>
        <end position="20"/>
    </location>
</feature>
<dbReference type="InterPro" id="IPR036061">
    <property type="entry name" value="CheW-like_dom_sf"/>
</dbReference>
<keyword evidence="4" id="KW-1185">Reference proteome</keyword>
<proteinExistence type="predicted"/>
<dbReference type="Proteomes" id="UP000000321">
    <property type="component" value="Unassembled WGS sequence"/>
</dbReference>
<evidence type="ECO:0000313" key="3">
    <source>
        <dbReference type="EMBL" id="EAS51698.1"/>
    </source>
</evidence>
<dbReference type="SMART" id="SM00260">
    <property type="entry name" value="CheW"/>
    <property type="match status" value="1"/>
</dbReference>
<dbReference type="InterPro" id="IPR002545">
    <property type="entry name" value="CheW-lke_dom"/>
</dbReference>
<dbReference type="OrthoDB" id="9794382at2"/>
<gene>
    <name evidence="3" type="ORF">SI859A1_02514</name>
</gene>
<name>Q1YLN3_AURMS</name>
<dbReference type="Gene3D" id="2.40.50.180">
    <property type="entry name" value="CheA-289, Domain 4"/>
    <property type="match status" value="1"/>
</dbReference>
<dbReference type="InterPro" id="IPR039315">
    <property type="entry name" value="CheW"/>
</dbReference>
<dbReference type="AlphaFoldDB" id="Q1YLN3"/>
<dbReference type="SUPFAM" id="SSF50341">
    <property type="entry name" value="CheW-like"/>
    <property type="match status" value="1"/>
</dbReference>
<dbReference type="PROSITE" id="PS50851">
    <property type="entry name" value="CHEW"/>
    <property type="match status" value="1"/>
</dbReference>
<reference evidence="3 4" key="1">
    <citation type="journal article" date="2008" name="Appl. Environ. Microbiol.">
        <title>Genomic insights into Mn(II) oxidation by the marine alphaproteobacterium Aurantimonas sp. strain SI85-9A1.</title>
        <authorList>
            <person name="Dick G.J."/>
            <person name="Podell S."/>
            <person name="Johnson H.A."/>
            <person name="Rivera-Espinoza Y."/>
            <person name="Bernier-Latmani R."/>
            <person name="McCarthy J.K."/>
            <person name="Torpey J.W."/>
            <person name="Clement B.G."/>
            <person name="Gaasterland T."/>
            <person name="Tebo B.M."/>
        </authorList>
    </citation>
    <scope>NUCLEOTIDE SEQUENCE [LARGE SCALE GENOMIC DNA]</scope>
    <source>
        <strain evidence="3 4">SI85-9A1</strain>
    </source>
</reference>
<dbReference type="BioCyc" id="AURANTIMONAS:SI859A1_02514-MONOMER"/>
<accession>Q1YLN3</accession>
<evidence type="ECO:0000313" key="4">
    <source>
        <dbReference type="Proteomes" id="UP000000321"/>
    </source>
</evidence>
<comment type="caution">
    <text evidence="3">The sequence shown here is derived from an EMBL/GenBank/DDBJ whole genome shotgun (WGS) entry which is preliminary data.</text>
</comment>
<dbReference type="GO" id="GO:0005829">
    <property type="term" value="C:cytosol"/>
    <property type="evidence" value="ECO:0007669"/>
    <property type="project" value="TreeGrafter"/>
</dbReference>
<dbReference type="Pfam" id="PF01584">
    <property type="entry name" value="CheW"/>
    <property type="match status" value="1"/>
</dbReference>